<protein>
    <submittedName>
        <fullName evidence="2">Uncharacterized protein</fullName>
    </submittedName>
</protein>
<dbReference type="Proteomes" id="UP000244336">
    <property type="component" value="Chromosome 2"/>
</dbReference>
<dbReference type="AlphaFoldDB" id="A0A2T7EN00"/>
<keyword evidence="1" id="KW-0732">Signal</keyword>
<dbReference type="Gramene" id="PUZ69206">
    <property type="protein sequence ID" value="PUZ69206"/>
    <property type="gene ID" value="GQ55_2G090500"/>
</dbReference>
<proteinExistence type="predicted"/>
<dbReference type="OrthoDB" id="10537613at2759"/>
<dbReference type="EMBL" id="CM009750">
    <property type="protein sequence ID" value="PUZ69206.1"/>
    <property type="molecule type" value="Genomic_DNA"/>
</dbReference>
<evidence type="ECO:0000313" key="3">
    <source>
        <dbReference type="Proteomes" id="UP000244336"/>
    </source>
</evidence>
<feature type="signal peptide" evidence="1">
    <location>
        <begin position="1"/>
        <end position="27"/>
    </location>
</feature>
<reference evidence="2 3" key="1">
    <citation type="submission" date="2018-04" db="EMBL/GenBank/DDBJ databases">
        <title>WGS assembly of Panicum hallii var. hallii HAL2.</title>
        <authorList>
            <person name="Lovell J."/>
            <person name="Jenkins J."/>
            <person name="Lowry D."/>
            <person name="Mamidi S."/>
            <person name="Sreedasyam A."/>
            <person name="Weng X."/>
            <person name="Barry K."/>
            <person name="Bonette J."/>
            <person name="Campitelli B."/>
            <person name="Daum C."/>
            <person name="Gordon S."/>
            <person name="Gould B."/>
            <person name="Lipzen A."/>
            <person name="MacQueen A."/>
            <person name="Palacio-Mejia J."/>
            <person name="Plott C."/>
            <person name="Shakirov E."/>
            <person name="Shu S."/>
            <person name="Yoshinaga Y."/>
            <person name="Zane M."/>
            <person name="Rokhsar D."/>
            <person name="Grimwood J."/>
            <person name="Schmutz J."/>
            <person name="Juenger T."/>
        </authorList>
    </citation>
    <scope>NUCLEOTIDE SEQUENCE [LARGE SCALE GENOMIC DNA]</scope>
    <source>
        <strain evidence="3">cv. HAL2</strain>
    </source>
</reference>
<accession>A0A2T7EN00</accession>
<organism evidence="2 3">
    <name type="scientific">Panicum hallii var. hallii</name>
    <dbReference type="NCBI Taxonomy" id="1504633"/>
    <lineage>
        <taxon>Eukaryota</taxon>
        <taxon>Viridiplantae</taxon>
        <taxon>Streptophyta</taxon>
        <taxon>Embryophyta</taxon>
        <taxon>Tracheophyta</taxon>
        <taxon>Spermatophyta</taxon>
        <taxon>Magnoliopsida</taxon>
        <taxon>Liliopsida</taxon>
        <taxon>Poales</taxon>
        <taxon>Poaceae</taxon>
        <taxon>PACMAD clade</taxon>
        <taxon>Panicoideae</taxon>
        <taxon>Panicodae</taxon>
        <taxon>Paniceae</taxon>
        <taxon>Panicinae</taxon>
        <taxon>Panicum</taxon>
        <taxon>Panicum sect. Panicum</taxon>
    </lineage>
</organism>
<feature type="chain" id="PRO_5015712913" evidence="1">
    <location>
        <begin position="28"/>
        <end position="108"/>
    </location>
</feature>
<name>A0A2T7EN00_9POAL</name>
<gene>
    <name evidence="2" type="ORF">GQ55_2G090500</name>
</gene>
<evidence type="ECO:0000256" key="1">
    <source>
        <dbReference type="SAM" id="SignalP"/>
    </source>
</evidence>
<sequence length="108" mass="11824">MCACIAKDIYFPLSLLMFTQCFSDVLSVYAVSCAPSPAITSDIFQEHQVKLKLIIAVAQGASGLEDHQPATIGSNGKFADFSSIVIRMVFQELGMDFNFDGSLFRLFS</sequence>
<keyword evidence="3" id="KW-1185">Reference proteome</keyword>
<evidence type="ECO:0000313" key="2">
    <source>
        <dbReference type="EMBL" id="PUZ69206.1"/>
    </source>
</evidence>